<sequence>MLTVKDEVFNREHFNINPFNVLGLFDLNDIEPTMVNYTIFNVVKARYRLLSELFHTEYERPNYAVYNEVIKAQTSV</sequence>
<dbReference type="Proteomes" id="UP000887540">
    <property type="component" value="Unplaced"/>
</dbReference>
<accession>A0A914EBL7</accession>
<evidence type="ECO:0000313" key="2">
    <source>
        <dbReference type="WBParaSite" id="ACRNAN_scaffold6674.g7394.t1"/>
    </source>
</evidence>
<dbReference type="AlphaFoldDB" id="A0A914EBL7"/>
<protein>
    <submittedName>
        <fullName evidence="2">Uncharacterized protein</fullName>
    </submittedName>
</protein>
<dbReference type="WBParaSite" id="ACRNAN_scaffold6674.g7394.t1">
    <property type="protein sequence ID" value="ACRNAN_scaffold6674.g7394.t1"/>
    <property type="gene ID" value="ACRNAN_scaffold6674.g7394"/>
</dbReference>
<reference evidence="2" key="1">
    <citation type="submission" date="2022-11" db="UniProtKB">
        <authorList>
            <consortium name="WormBaseParasite"/>
        </authorList>
    </citation>
    <scope>IDENTIFICATION</scope>
</reference>
<name>A0A914EBL7_9BILA</name>
<keyword evidence="1" id="KW-1185">Reference proteome</keyword>
<organism evidence="1 2">
    <name type="scientific">Acrobeloides nanus</name>
    <dbReference type="NCBI Taxonomy" id="290746"/>
    <lineage>
        <taxon>Eukaryota</taxon>
        <taxon>Metazoa</taxon>
        <taxon>Ecdysozoa</taxon>
        <taxon>Nematoda</taxon>
        <taxon>Chromadorea</taxon>
        <taxon>Rhabditida</taxon>
        <taxon>Tylenchina</taxon>
        <taxon>Cephalobomorpha</taxon>
        <taxon>Cephaloboidea</taxon>
        <taxon>Cephalobidae</taxon>
        <taxon>Acrobeloides</taxon>
    </lineage>
</organism>
<evidence type="ECO:0000313" key="1">
    <source>
        <dbReference type="Proteomes" id="UP000887540"/>
    </source>
</evidence>
<proteinExistence type="predicted"/>